<dbReference type="InterPro" id="IPR012677">
    <property type="entry name" value="Nucleotide-bd_a/b_plait_sf"/>
</dbReference>
<feature type="domain" description="RRM" evidence="11">
    <location>
        <begin position="34"/>
        <end position="117"/>
    </location>
</feature>
<evidence type="ECO:0000256" key="6">
    <source>
        <dbReference type="ARBA" id="ARBA00022737"/>
    </source>
</evidence>
<evidence type="ECO:0000256" key="8">
    <source>
        <dbReference type="ARBA" id="ARBA00023242"/>
    </source>
</evidence>
<reference evidence="12" key="2">
    <citation type="submission" date="2025-09" db="UniProtKB">
        <authorList>
            <consortium name="Ensembl"/>
        </authorList>
    </citation>
    <scope>IDENTIFICATION</scope>
</reference>
<evidence type="ECO:0000313" key="13">
    <source>
        <dbReference type="Proteomes" id="UP000694383"/>
    </source>
</evidence>
<evidence type="ECO:0000256" key="5">
    <source>
        <dbReference type="ARBA" id="ARBA00022664"/>
    </source>
</evidence>
<reference evidence="12" key="1">
    <citation type="submission" date="2025-08" db="UniProtKB">
        <authorList>
            <consortium name="Ensembl"/>
        </authorList>
    </citation>
    <scope>IDENTIFICATION</scope>
</reference>
<dbReference type="CDD" id="cd12638">
    <property type="entry name" value="RRM3_CELF1_2"/>
    <property type="match status" value="1"/>
</dbReference>
<evidence type="ECO:0000313" key="12">
    <source>
        <dbReference type="Ensembl" id="ENSOSIP00000037662.1"/>
    </source>
</evidence>
<evidence type="ECO:0000259" key="11">
    <source>
        <dbReference type="PROSITE" id="PS50102"/>
    </source>
</evidence>
<name>A0A8C7Z307_9TELE</name>
<dbReference type="Proteomes" id="UP000694383">
    <property type="component" value="Unplaced"/>
</dbReference>
<dbReference type="PANTHER" id="PTHR24012">
    <property type="entry name" value="RNA BINDING PROTEIN"/>
    <property type="match status" value="1"/>
</dbReference>
<feature type="region of interest" description="Disordered" evidence="10">
    <location>
        <begin position="1"/>
        <end position="31"/>
    </location>
</feature>
<dbReference type="FunFam" id="3.30.70.330:FF:000015">
    <property type="entry name" value="CUGBP Elav-like family member 1 isoform 2"/>
    <property type="match status" value="1"/>
</dbReference>
<sequence length="540" mass="57120">MSFRSFKELSSDNGTAGKMNGALEHSDQPDPDAIKMFVGQIPRSWSEKELKELFEPYGAVYQINILRDRSQNPPQSKGCCFVTFYTRKAALEAQNALHNIKTLTGMHHPIQMKPADSEKSNAVEDRKLFIGMVSKKCNENDIRVMFSAFGQIEECRILRGPDGLSRGCAFVTFSTRAMAQNAIKAMHQSQTMEGCSSPIVVKFADTQKDKEQRRLQQQLAQQMQQLNSATTWGSLTGLGGLTPQYLAVRAPPKPHLYALLLILSCLSVLQLLQQATSSGNLGAFSGIQQMAGMSALQLQNLATLAAAAAAAQNSASPSTANPLSSNAASLGALASPGNAAATHVGGGADVVSAGTTASSNAGAMNSLTSLGTLQGLAGATVGLNNINALAGMAALNGGLGGAGLTNGTAGTMDALTQAYSGIQQYAAAALPTLYSQSLLQQQGAAGSQKEGPEGANLFIYHLPQEFGDQDILQMFMPFGNVVSAKVFIDKQTNLSKCFGFVSYDNPVSAQAAIQAMNGFQIGMKRLKVQLKRSKNDSKPY</sequence>
<keyword evidence="13" id="KW-1185">Reference proteome</keyword>
<dbReference type="GeneTree" id="ENSGT00940000155461"/>
<dbReference type="GO" id="GO:0003723">
    <property type="term" value="F:RNA binding"/>
    <property type="evidence" value="ECO:0007669"/>
    <property type="project" value="UniProtKB-UniRule"/>
</dbReference>
<dbReference type="Gene3D" id="3.30.70.330">
    <property type="match status" value="3"/>
</dbReference>
<dbReference type="GO" id="GO:0005737">
    <property type="term" value="C:cytoplasm"/>
    <property type="evidence" value="ECO:0007669"/>
    <property type="project" value="UniProtKB-SubCell"/>
</dbReference>
<dbReference type="CDD" id="cd12634">
    <property type="entry name" value="RRM2_CELF1_2"/>
    <property type="match status" value="1"/>
</dbReference>
<dbReference type="CDD" id="cd12631">
    <property type="entry name" value="RRM1_CELF1_2_Bruno"/>
    <property type="match status" value="1"/>
</dbReference>
<dbReference type="FunFam" id="3.30.70.330:FF:000013">
    <property type="entry name" value="CUGBP Elav-like family member 1 isoform 2"/>
    <property type="match status" value="1"/>
</dbReference>
<evidence type="ECO:0000256" key="3">
    <source>
        <dbReference type="ARBA" id="ARBA00009621"/>
    </source>
</evidence>
<dbReference type="PROSITE" id="PS50102">
    <property type="entry name" value="RRM"/>
    <property type="match status" value="3"/>
</dbReference>
<dbReference type="Ensembl" id="ENSOSIT00000039697.1">
    <property type="protein sequence ID" value="ENSOSIP00000037662.1"/>
    <property type="gene ID" value="ENSOSIG00000018124.1"/>
</dbReference>
<dbReference type="SMART" id="SM00360">
    <property type="entry name" value="RRM"/>
    <property type="match status" value="3"/>
</dbReference>
<keyword evidence="7 9" id="KW-0694">RNA-binding</keyword>
<accession>A0A8C7Z307</accession>
<dbReference type="Pfam" id="PF00076">
    <property type="entry name" value="RRM_1"/>
    <property type="match status" value="3"/>
</dbReference>
<dbReference type="FunFam" id="3.30.70.330:FF:000016">
    <property type="entry name" value="CUGBP Elav-like family member 1 isoform 2"/>
    <property type="match status" value="1"/>
</dbReference>
<evidence type="ECO:0000256" key="1">
    <source>
        <dbReference type="ARBA" id="ARBA00004123"/>
    </source>
</evidence>
<evidence type="ECO:0000256" key="7">
    <source>
        <dbReference type="ARBA" id="ARBA00022884"/>
    </source>
</evidence>
<keyword evidence="4" id="KW-0963">Cytoplasm</keyword>
<comment type="subcellular location">
    <subcellularLocation>
        <location evidence="2">Cytoplasm</location>
    </subcellularLocation>
    <subcellularLocation>
        <location evidence="1">Nucleus</location>
    </subcellularLocation>
</comment>
<evidence type="ECO:0000256" key="10">
    <source>
        <dbReference type="SAM" id="MobiDB-lite"/>
    </source>
</evidence>
<protein>
    <submittedName>
        <fullName evidence="12">Cugbp, Elav-like family member 2</fullName>
    </submittedName>
</protein>
<feature type="domain" description="RRM" evidence="11">
    <location>
        <begin position="455"/>
        <end position="533"/>
    </location>
</feature>
<dbReference type="InterPro" id="IPR034199">
    <property type="entry name" value="CELF1/2_RRM3"/>
</dbReference>
<keyword evidence="8" id="KW-0539">Nucleus</keyword>
<proteinExistence type="inferred from homology"/>
<dbReference type="GO" id="GO:0006397">
    <property type="term" value="P:mRNA processing"/>
    <property type="evidence" value="ECO:0007669"/>
    <property type="project" value="UniProtKB-KW"/>
</dbReference>
<dbReference type="GO" id="GO:0005634">
    <property type="term" value="C:nucleus"/>
    <property type="evidence" value="ECO:0007669"/>
    <property type="project" value="UniProtKB-SubCell"/>
</dbReference>
<feature type="compositionally biased region" description="Basic and acidic residues" evidence="10">
    <location>
        <begin position="1"/>
        <end position="10"/>
    </location>
</feature>
<comment type="similarity">
    <text evidence="3">Belongs to the CELF/BRUNOL family.</text>
</comment>
<dbReference type="InterPro" id="IPR000504">
    <property type="entry name" value="RRM_dom"/>
</dbReference>
<dbReference type="InterPro" id="IPR034198">
    <property type="entry name" value="CELF1/2_RRM2"/>
</dbReference>
<dbReference type="AlphaFoldDB" id="A0A8C7Z307"/>
<evidence type="ECO:0000256" key="2">
    <source>
        <dbReference type="ARBA" id="ARBA00004496"/>
    </source>
</evidence>
<dbReference type="SUPFAM" id="SSF54928">
    <property type="entry name" value="RNA-binding domain, RBD"/>
    <property type="match status" value="2"/>
</dbReference>
<keyword evidence="5" id="KW-0507">mRNA processing</keyword>
<evidence type="ECO:0000256" key="9">
    <source>
        <dbReference type="PROSITE-ProRule" id="PRU00176"/>
    </source>
</evidence>
<dbReference type="InterPro" id="IPR034196">
    <property type="entry name" value="CELF1/2_RRM1"/>
</dbReference>
<dbReference type="InterPro" id="IPR035979">
    <property type="entry name" value="RBD_domain_sf"/>
</dbReference>
<keyword evidence="6" id="KW-0677">Repeat</keyword>
<feature type="domain" description="RRM" evidence="11">
    <location>
        <begin position="126"/>
        <end position="206"/>
    </location>
</feature>
<evidence type="ECO:0000256" key="4">
    <source>
        <dbReference type="ARBA" id="ARBA00022490"/>
    </source>
</evidence>
<organism evidence="12 13">
    <name type="scientific">Oryzias sinensis</name>
    <name type="common">Chinese medaka</name>
    <dbReference type="NCBI Taxonomy" id="183150"/>
    <lineage>
        <taxon>Eukaryota</taxon>
        <taxon>Metazoa</taxon>
        <taxon>Chordata</taxon>
        <taxon>Craniata</taxon>
        <taxon>Vertebrata</taxon>
        <taxon>Euteleostomi</taxon>
        <taxon>Actinopterygii</taxon>
        <taxon>Neopterygii</taxon>
        <taxon>Teleostei</taxon>
        <taxon>Neoteleostei</taxon>
        <taxon>Acanthomorphata</taxon>
        <taxon>Ovalentaria</taxon>
        <taxon>Atherinomorphae</taxon>
        <taxon>Beloniformes</taxon>
        <taxon>Adrianichthyidae</taxon>
        <taxon>Oryziinae</taxon>
        <taxon>Oryzias</taxon>
    </lineage>
</organism>